<name>A0ABR8C4L2_9CYAN</name>
<dbReference type="Proteomes" id="UP000618445">
    <property type="component" value="Unassembled WGS sequence"/>
</dbReference>
<feature type="compositionally biased region" description="Basic and acidic residues" evidence="1">
    <location>
        <begin position="1"/>
        <end position="12"/>
    </location>
</feature>
<gene>
    <name evidence="2" type="ORF">H6G05_01335</name>
</gene>
<comment type="caution">
    <text evidence="2">The sequence shown here is derived from an EMBL/GenBank/DDBJ whole genome shotgun (WGS) entry which is preliminary data.</text>
</comment>
<evidence type="ECO:0000313" key="3">
    <source>
        <dbReference type="Proteomes" id="UP000618445"/>
    </source>
</evidence>
<sequence length="148" mass="16010">MFKKDKDSKDKATQSISIGGGTFTNSPIAQAGGDLQISQQIVSSPTNTGLTVDEVLGLIDQFAAIVRESDLSEKQKEKVLRHVASGKDEVQEKEPDKETVKKDLQRATKVIKDVDEAVSAGQGLWQKLEPVVTKLAGWLGVAVSTFWA</sequence>
<organism evidence="2 3">
    <name type="scientific">Phormidium tenue FACHB-1050</name>
    <dbReference type="NCBI Taxonomy" id="2692857"/>
    <lineage>
        <taxon>Bacteria</taxon>
        <taxon>Bacillati</taxon>
        <taxon>Cyanobacteriota</taxon>
        <taxon>Cyanophyceae</taxon>
        <taxon>Oscillatoriophycideae</taxon>
        <taxon>Oscillatoriales</taxon>
        <taxon>Oscillatoriaceae</taxon>
        <taxon>Phormidium</taxon>
    </lineage>
</organism>
<feature type="region of interest" description="Disordered" evidence="1">
    <location>
        <begin position="1"/>
        <end position="24"/>
    </location>
</feature>
<dbReference type="RefSeq" id="WP_190575607.1">
    <property type="nucleotide sequence ID" value="NZ_CAWPQU010000001.1"/>
</dbReference>
<evidence type="ECO:0000256" key="1">
    <source>
        <dbReference type="SAM" id="MobiDB-lite"/>
    </source>
</evidence>
<dbReference type="EMBL" id="JACJQY010000001">
    <property type="protein sequence ID" value="MBD2315491.1"/>
    <property type="molecule type" value="Genomic_DNA"/>
</dbReference>
<evidence type="ECO:0000313" key="2">
    <source>
        <dbReference type="EMBL" id="MBD2315491.1"/>
    </source>
</evidence>
<accession>A0ABR8C4L2</accession>
<feature type="compositionally biased region" description="Polar residues" evidence="1">
    <location>
        <begin position="13"/>
        <end position="24"/>
    </location>
</feature>
<proteinExistence type="predicted"/>
<reference evidence="2 3" key="1">
    <citation type="journal article" date="2020" name="ISME J.">
        <title>Comparative genomics reveals insights into cyanobacterial evolution and habitat adaptation.</title>
        <authorList>
            <person name="Chen M.Y."/>
            <person name="Teng W.K."/>
            <person name="Zhao L."/>
            <person name="Hu C.X."/>
            <person name="Zhou Y.K."/>
            <person name="Han B.P."/>
            <person name="Song L.R."/>
            <person name="Shu W.S."/>
        </authorList>
    </citation>
    <scope>NUCLEOTIDE SEQUENCE [LARGE SCALE GENOMIC DNA]</scope>
    <source>
        <strain evidence="2 3">FACHB-1050</strain>
    </source>
</reference>
<feature type="region of interest" description="Disordered" evidence="1">
    <location>
        <begin position="82"/>
        <end position="101"/>
    </location>
</feature>
<protein>
    <submittedName>
        <fullName evidence="2">Uncharacterized protein</fullName>
    </submittedName>
</protein>
<keyword evidence="3" id="KW-1185">Reference proteome</keyword>